<dbReference type="RefSeq" id="XP_025529201.1">
    <property type="nucleotide sequence ID" value="XM_025675549.1"/>
</dbReference>
<organism evidence="2 3">
    <name type="scientific">Aspergillus japonicus CBS 114.51</name>
    <dbReference type="NCBI Taxonomy" id="1448312"/>
    <lineage>
        <taxon>Eukaryota</taxon>
        <taxon>Fungi</taxon>
        <taxon>Dikarya</taxon>
        <taxon>Ascomycota</taxon>
        <taxon>Pezizomycotina</taxon>
        <taxon>Eurotiomycetes</taxon>
        <taxon>Eurotiomycetidae</taxon>
        <taxon>Eurotiales</taxon>
        <taxon>Aspergillaceae</taxon>
        <taxon>Aspergillus</taxon>
        <taxon>Aspergillus subgen. Circumdati</taxon>
    </lineage>
</organism>
<proteinExistence type="predicted"/>
<dbReference type="EMBL" id="KZ824784">
    <property type="protein sequence ID" value="RAH83307.1"/>
    <property type="molecule type" value="Genomic_DNA"/>
</dbReference>
<keyword evidence="3" id="KW-1185">Reference proteome</keyword>
<feature type="domain" description="NACHT" evidence="1">
    <location>
        <begin position="73"/>
        <end position="199"/>
    </location>
</feature>
<dbReference type="InterPro" id="IPR007111">
    <property type="entry name" value="NACHT_NTPase"/>
</dbReference>
<protein>
    <recommendedName>
        <fullName evidence="1">NACHT domain-containing protein</fullName>
    </recommendedName>
</protein>
<dbReference type="SUPFAM" id="SSF52540">
    <property type="entry name" value="P-loop containing nucleoside triphosphate hydrolases"/>
    <property type="match status" value="1"/>
</dbReference>
<dbReference type="InterPro" id="IPR027417">
    <property type="entry name" value="P-loop_NTPase"/>
</dbReference>
<evidence type="ECO:0000313" key="2">
    <source>
        <dbReference type="EMBL" id="RAH83307.1"/>
    </source>
</evidence>
<gene>
    <name evidence="2" type="ORF">BO86DRAFT_427217</name>
</gene>
<dbReference type="PANTHER" id="PTHR46312">
    <property type="entry name" value="NACHT DOMAIN-CONTAINING PROTEIN"/>
    <property type="match status" value="1"/>
</dbReference>
<dbReference type="OrthoDB" id="427518at2759"/>
<reference evidence="2 3" key="1">
    <citation type="submission" date="2018-02" db="EMBL/GenBank/DDBJ databases">
        <title>The genomes of Aspergillus section Nigri reveals drivers in fungal speciation.</title>
        <authorList>
            <consortium name="DOE Joint Genome Institute"/>
            <person name="Vesth T.C."/>
            <person name="Nybo J."/>
            <person name="Theobald S."/>
            <person name="Brandl J."/>
            <person name="Frisvad J.C."/>
            <person name="Nielsen K.F."/>
            <person name="Lyhne E.K."/>
            <person name="Kogle M.E."/>
            <person name="Kuo A."/>
            <person name="Riley R."/>
            <person name="Clum A."/>
            <person name="Nolan M."/>
            <person name="Lipzen A."/>
            <person name="Salamov A."/>
            <person name="Henrissat B."/>
            <person name="Wiebenga A."/>
            <person name="De vries R.P."/>
            <person name="Grigoriev I.V."/>
            <person name="Mortensen U.H."/>
            <person name="Andersen M.R."/>
            <person name="Baker S.E."/>
        </authorList>
    </citation>
    <scope>NUCLEOTIDE SEQUENCE [LARGE SCALE GENOMIC DNA]</scope>
    <source>
        <strain evidence="2 3">CBS 114.51</strain>
    </source>
</reference>
<dbReference type="PROSITE" id="PS50837">
    <property type="entry name" value="NACHT"/>
    <property type="match status" value="1"/>
</dbReference>
<dbReference type="Pfam" id="PF05729">
    <property type="entry name" value="NACHT"/>
    <property type="match status" value="1"/>
</dbReference>
<dbReference type="Pfam" id="PF23238">
    <property type="entry name" value="DUF7068"/>
    <property type="match status" value="1"/>
</dbReference>
<name>A0A8T8X576_ASPJA</name>
<dbReference type="AlphaFoldDB" id="A0A8T8X576"/>
<dbReference type="SUPFAM" id="SSF48371">
    <property type="entry name" value="ARM repeat"/>
    <property type="match status" value="1"/>
</dbReference>
<sequence>MPAREYYTKNALLEFYTQDDDKRLQIQRLSGDRLPVDHCYINLNVVDSDQGDEVPLESLFDSREQGGRKIWPKKIFIEGQAGVGKTTLCKKVVHDFLYRNLWSDCFDWILWLPLRHLKGKHADSYSMRDLFHHEYFSQHQDSALLADTLDSIVAWNSARVLWLLDGLDEVSQDWDADSPMGRFLQTLLKQPQTIISSRPYSTKQLSVVKQDLKLRTVGFHAEQIENYVRAKEIHPDPETADKIWEFIDEHSRIRDIAQIPIQLDALCYTWKEPLGNSNTARTMTTIYQAICVELLRKDLWRREKTIDGRTLTEQQTEGLSEFEVQLHMKEEINLLEALAFHGLLASIIDFDAPVRSQIYQHLLNGNVLVPRLHESTIKEISFLRSSDATDNAQQSFHFLHLTVQEFFAARFFAKHWTTQATIHSLTLNGRTDTDIPPQVFMAREKYNVRYEVFWRFVAGFLYVGYNHQKPSEEHTAAFLEAMKNKPRDMLGPMHSKLMMRLWSEVPASNNIARLRSLRQSHYQQLARWSSFEATAYDKGELAEEAEYPDAVLYSLLKHRSSDVRLHVLNVIAQRRVSTRLTDLIASWVDQSDGVTSKSLKILERLDLSLEILQSMTYLVYKQISSYDSPFDIVKKSLCRHSLTSPSILGYVCSLLDHKSFIVRKLAVGVLAQHPLLPRSMADWLDQEGHFGDCLVKDLRTTVWQQLLPSQNIREDIVRRLKHIDPAVRGVAALILGGRSDLSKPTFEAVAELLSDTKWSVREAAAKALRGQSELPHHVLDRVAGLLGDHHPLVRYQAVKTLTKYPDDELKYLDDLVLRLEDPDFSVAYKASEAIRKHPKVPRELLYHLFAQMIDPQDHHTSRFDPIFRSALRRGLPPDLGNRLLDLAELADIEGEGGEGEEEEGDVEHILDLLGEQPFLPPGKLLQLSERFVTSDDRIARAVVKTLVAQAHLPPPLILALTRFLDRADKALVLDATLWLLEQSELPHEALALMAGMLPTVPIPEFPAIILSRQPPLPREILNLALSAFRLATDERYAEIHEALERHDAFYRMLPQLPVHDLQRLCRIWLRRSFGERVHFYFRDGSLVVDTPDFQGAIPMPRYQRIKLRLIFRLTVVACTRASEIERARSWIRGSVAWTSSHSPWALALVAALLAVILRGVLCST</sequence>
<dbReference type="InterPro" id="IPR055496">
    <property type="entry name" value="DUF7068"/>
</dbReference>
<accession>A0A8T8X576</accession>
<dbReference type="Proteomes" id="UP000249497">
    <property type="component" value="Unassembled WGS sequence"/>
</dbReference>
<evidence type="ECO:0000313" key="3">
    <source>
        <dbReference type="Proteomes" id="UP000249497"/>
    </source>
</evidence>
<dbReference type="InterPro" id="IPR016024">
    <property type="entry name" value="ARM-type_fold"/>
</dbReference>
<dbReference type="InterPro" id="IPR011989">
    <property type="entry name" value="ARM-like"/>
</dbReference>
<dbReference type="PANTHER" id="PTHR46312:SF2">
    <property type="entry name" value="NUCLEOTIDE-BINDING OLIGOMERIZATION DOMAIN-CONTAINING PROTEIN 2-LIKE"/>
    <property type="match status" value="1"/>
</dbReference>
<dbReference type="Gene3D" id="3.40.50.300">
    <property type="entry name" value="P-loop containing nucleotide triphosphate hydrolases"/>
    <property type="match status" value="1"/>
</dbReference>
<evidence type="ECO:0000259" key="1">
    <source>
        <dbReference type="PROSITE" id="PS50837"/>
    </source>
</evidence>
<dbReference type="GeneID" id="37179241"/>
<dbReference type="Gene3D" id="1.25.10.10">
    <property type="entry name" value="Leucine-rich Repeat Variant"/>
    <property type="match status" value="1"/>
</dbReference>